<proteinExistence type="predicted"/>
<dbReference type="EMBL" id="JAPDRQ010000068">
    <property type="protein sequence ID" value="KAJ9657140.1"/>
    <property type="molecule type" value="Genomic_DNA"/>
</dbReference>
<organism evidence="1 2">
    <name type="scientific">Neophaeococcomyces mojaviensis</name>
    <dbReference type="NCBI Taxonomy" id="3383035"/>
    <lineage>
        <taxon>Eukaryota</taxon>
        <taxon>Fungi</taxon>
        <taxon>Dikarya</taxon>
        <taxon>Ascomycota</taxon>
        <taxon>Pezizomycotina</taxon>
        <taxon>Eurotiomycetes</taxon>
        <taxon>Chaetothyriomycetidae</taxon>
        <taxon>Chaetothyriales</taxon>
        <taxon>Chaetothyriales incertae sedis</taxon>
        <taxon>Neophaeococcomyces</taxon>
    </lineage>
</organism>
<evidence type="ECO:0000313" key="2">
    <source>
        <dbReference type="Proteomes" id="UP001172386"/>
    </source>
</evidence>
<comment type="caution">
    <text evidence="1">The sequence shown here is derived from an EMBL/GenBank/DDBJ whole genome shotgun (WGS) entry which is preliminary data.</text>
</comment>
<gene>
    <name evidence="1" type="ORF">H2198_004498</name>
</gene>
<name>A0ACC3A8M5_9EURO</name>
<keyword evidence="2" id="KW-1185">Reference proteome</keyword>
<protein>
    <submittedName>
        <fullName evidence="1">Uncharacterized protein</fullName>
    </submittedName>
</protein>
<reference evidence="1" key="1">
    <citation type="submission" date="2022-10" db="EMBL/GenBank/DDBJ databases">
        <title>Culturing micro-colonial fungi from biological soil crusts in the Mojave desert and describing Neophaeococcomyces mojavensis, and introducing the new genera and species Taxawa tesnikishii.</title>
        <authorList>
            <person name="Kurbessoian T."/>
            <person name="Stajich J.E."/>
        </authorList>
    </citation>
    <scope>NUCLEOTIDE SEQUENCE</scope>
    <source>
        <strain evidence="1">JES_112</strain>
    </source>
</reference>
<sequence>MTSSSFVSMLLVLLIASLACAAPAAINGPTATVDSGVVIGTQTSVPGSPNLVNQYLGVPFAASPTRFSPPQTPTPWSSPLQATQRGPACIQQFDYPEATRNFTIAAFNTPPPPESEDCLSLNIFVPAGSESSTGSAKPVMFWIYGGALQFGYNGNAGYDGSSFAANQDVILVATNYRTNAFGFPGALSLPPTQRNLGYLDQRFALQWVQRNIHAFGGDPNRVTIFGESAGAFSVDALVTSFSRSTKPPFQAAIMESGQSSVTAQAANNGSSWAALISALNCSSSGYSSDLECARAAPASTIKTIEERAALSFIQSVDNLTYVAQPNRARAAGQLYPVPILTGTNSNEGSLFTFSDTNTTAFLLGLGLPASFISQIRAVYPLGSYTAGGNLISSDTAQIEALYTDLVFQCPCNIVTNTSVSANIPTWRYFYNATFPSVQPVPGLNIADFGAYHSSEIPLVFGTYTTYPGTSSQQLARLSEYIQSSWATFARNPAGGPGWAGAGTGYVHVLGGPNGFVSGGAGSSLFKASTTPALDDGRCALWQPIYQLVNGA</sequence>
<evidence type="ECO:0000313" key="1">
    <source>
        <dbReference type="EMBL" id="KAJ9657140.1"/>
    </source>
</evidence>
<dbReference type="Proteomes" id="UP001172386">
    <property type="component" value="Unassembled WGS sequence"/>
</dbReference>
<accession>A0ACC3A8M5</accession>